<dbReference type="GO" id="GO:0000160">
    <property type="term" value="P:phosphorelay signal transduction system"/>
    <property type="evidence" value="ECO:0007669"/>
    <property type="project" value="InterPro"/>
</dbReference>
<dbReference type="InterPro" id="IPR039420">
    <property type="entry name" value="WalR-like"/>
</dbReference>
<protein>
    <submittedName>
        <fullName evidence="8">Response regulator transcription factor</fullName>
    </submittedName>
</protein>
<reference evidence="8 9" key="1">
    <citation type="submission" date="2019-06" db="EMBL/GenBank/DDBJ databases">
        <title>Description of Kitasatospora acidophila sp. nov. isolated from pine grove soil, and reclassification of Streptomyces novaecaesareae to Kitasatospora novaeceasareae comb. nov.</title>
        <authorList>
            <person name="Kim M.J."/>
        </authorList>
    </citation>
    <scope>NUCLEOTIDE SEQUENCE [LARGE SCALE GENOMIC DNA]</scope>
    <source>
        <strain evidence="8 9">MMS16-CNU292</strain>
    </source>
</reference>
<dbReference type="InterPro" id="IPR011006">
    <property type="entry name" value="CheY-like_superfamily"/>
</dbReference>
<dbReference type="PROSITE" id="PS00622">
    <property type="entry name" value="HTH_LUXR_1"/>
    <property type="match status" value="1"/>
</dbReference>
<dbReference type="Pfam" id="PF00072">
    <property type="entry name" value="Response_reg"/>
    <property type="match status" value="1"/>
</dbReference>
<dbReference type="PANTHER" id="PTHR43214">
    <property type="entry name" value="TWO-COMPONENT RESPONSE REGULATOR"/>
    <property type="match status" value="1"/>
</dbReference>
<keyword evidence="9" id="KW-1185">Reference proteome</keyword>
<dbReference type="OrthoDB" id="4296644at2"/>
<keyword evidence="1 5" id="KW-0597">Phosphoprotein</keyword>
<dbReference type="Pfam" id="PF00196">
    <property type="entry name" value="GerE"/>
    <property type="match status" value="1"/>
</dbReference>
<evidence type="ECO:0000256" key="5">
    <source>
        <dbReference type="PROSITE-ProRule" id="PRU00169"/>
    </source>
</evidence>
<dbReference type="SMART" id="SM00448">
    <property type="entry name" value="REC"/>
    <property type="match status" value="1"/>
</dbReference>
<dbReference type="GO" id="GO:0003677">
    <property type="term" value="F:DNA binding"/>
    <property type="evidence" value="ECO:0007669"/>
    <property type="project" value="UniProtKB-KW"/>
</dbReference>
<comment type="caution">
    <text evidence="8">The sequence shown here is derived from an EMBL/GenBank/DDBJ whole genome shotgun (WGS) entry which is preliminary data.</text>
</comment>
<dbReference type="RefSeq" id="WP_141637271.1">
    <property type="nucleotide sequence ID" value="NZ_VIGB01000003.1"/>
</dbReference>
<dbReference type="InterPro" id="IPR016032">
    <property type="entry name" value="Sig_transdc_resp-reg_C-effctor"/>
</dbReference>
<dbReference type="PROSITE" id="PS50043">
    <property type="entry name" value="HTH_LUXR_2"/>
    <property type="match status" value="1"/>
</dbReference>
<organism evidence="8 9">
    <name type="scientific">Kitasatospora acidiphila</name>
    <dbReference type="NCBI Taxonomy" id="2567942"/>
    <lineage>
        <taxon>Bacteria</taxon>
        <taxon>Bacillati</taxon>
        <taxon>Actinomycetota</taxon>
        <taxon>Actinomycetes</taxon>
        <taxon>Kitasatosporales</taxon>
        <taxon>Streptomycetaceae</taxon>
        <taxon>Kitasatospora</taxon>
    </lineage>
</organism>
<dbReference type="GO" id="GO:0006355">
    <property type="term" value="P:regulation of DNA-templated transcription"/>
    <property type="evidence" value="ECO:0007669"/>
    <property type="project" value="InterPro"/>
</dbReference>
<dbReference type="PROSITE" id="PS50110">
    <property type="entry name" value="RESPONSE_REGULATORY"/>
    <property type="match status" value="1"/>
</dbReference>
<dbReference type="CDD" id="cd17535">
    <property type="entry name" value="REC_NarL-like"/>
    <property type="match status" value="1"/>
</dbReference>
<dbReference type="PANTHER" id="PTHR43214:SF24">
    <property type="entry name" value="TRANSCRIPTIONAL REGULATORY PROTEIN NARL-RELATED"/>
    <property type="match status" value="1"/>
</dbReference>
<evidence type="ECO:0000313" key="9">
    <source>
        <dbReference type="Proteomes" id="UP000319103"/>
    </source>
</evidence>
<accession>A0A540WCV2</accession>
<feature type="domain" description="HTH luxR-type" evidence="6">
    <location>
        <begin position="157"/>
        <end position="222"/>
    </location>
</feature>
<dbReference type="Gene3D" id="3.40.50.2300">
    <property type="match status" value="1"/>
</dbReference>
<keyword evidence="4" id="KW-0804">Transcription</keyword>
<evidence type="ECO:0000256" key="2">
    <source>
        <dbReference type="ARBA" id="ARBA00023015"/>
    </source>
</evidence>
<dbReference type="InterPro" id="IPR058245">
    <property type="entry name" value="NreC/VraR/RcsB-like_REC"/>
</dbReference>
<evidence type="ECO:0000313" key="8">
    <source>
        <dbReference type="EMBL" id="TQF06865.1"/>
    </source>
</evidence>
<gene>
    <name evidence="8" type="ORF">E6W39_37585</name>
</gene>
<evidence type="ECO:0000256" key="1">
    <source>
        <dbReference type="ARBA" id="ARBA00022553"/>
    </source>
</evidence>
<evidence type="ECO:0000259" key="6">
    <source>
        <dbReference type="PROSITE" id="PS50043"/>
    </source>
</evidence>
<dbReference type="PRINTS" id="PR00038">
    <property type="entry name" value="HTHLUXR"/>
</dbReference>
<dbReference type="CDD" id="cd06170">
    <property type="entry name" value="LuxR_C_like"/>
    <property type="match status" value="1"/>
</dbReference>
<name>A0A540WCV2_9ACTN</name>
<feature type="domain" description="Response regulatory" evidence="7">
    <location>
        <begin position="16"/>
        <end position="130"/>
    </location>
</feature>
<dbReference type="SUPFAM" id="SSF52172">
    <property type="entry name" value="CheY-like"/>
    <property type="match status" value="1"/>
</dbReference>
<dbReference type="InterPro" id="IPR000792">
    <property type="entry name" value="Tscrpt_reg_LuxR_C"/>
</dbReference>
<dbReference type="SUPFAM" id="SSF46894">
    <property type="entry name" value="C-terminal effector domain of the bipartite response regulators"/>
    <property type="match status" value="1"/>
</dbReference>
<evidence type="ECO:0000256" key="3">
    <source>
        <dbReference type="ARBA" id="ARBA00023125"/>
    </source>
</evidence>
<dbReference type="Proteomes" id="UP000319103">
    <property type="component" value="Unassembled WGS sequence"/>
</dbReference>
<keyword evidence="3" id="KW-0238">DNA-binding</keyword>
<dbReference type="InterPro" id="IPR001789">
    <property type="entry name" value="Sig_transdc_resp-reg_receiver"/>
</dbReference>
<dbReference type="AlphaFoldDB" id="A0A540WCV2"/>
<dbReference type="EMBL" id="VIGB01000003">
    <property type="protein sequence ID" value="TQF06865.1"/>
    <property type="molecule type" value="Genomic_DNA"/>
</dbReference>
<evidence type="ECO:0000259" key="7">
    <source>
        <dbReference type="PROSITE" id="PS50110"/>
    </source>
</evidence>
<evidence type="ECO:0000256" key="4">
    <source>
        <dbReference type="ARBA" id="ARBA00023163"/>
    </source>
</evidence>
<sequence length="222" mass="24145">MLAQAMNMPAAASPLRIFVIAGIRLYREGLAEILGRLPDVAEVDTAEDGREGVARVRVFRPHIVLLDMSLADSLETVRVLAHGTPPTRVVALAVPETEGHVLACAKAGVVGYVPREGSVHDLVTTLRHVAKGEAVCAPHIAASLFRQVALLSDRAAPERPPARLTERERQIVDLIALGLANQEIARRLGIELCTVKNHVHNILEKLNVRRRSEVAAFTHSWA</sequence>
<keyword evidence="2" id="KW-0805">Transcription regulation</keyword>
<dbReference type="SMART" id="SM00421">
    <property type="entry name" value="HTH_LUXR"/>
    <property type="match status" value="1"/>
</dbReference>
<feature type="modified residue" description="4-aspartylphosphate" evidence="5">
    <location>
        <position position="67"/>
    </location>
</feature>
<proteinExistence type="predicted"/>